<dbReference type="PANTHER" id="PTHR24023:SF1095">
    <property type="entry name" value="EGF-LIKE DOMAIN-CONTAINING PROTEIN"/>
    <property type="match status" value="1"/>
</dbReference>
<feature type="compositionally biased region" description="Low complexity" evidence="1">
    <location>
        <begin position="13"/>
        <end position="35"/>
    </location>
</feature>
<keyword evidence="3" id="KW-1185">Reference proteome</keyword>
<accession>A0ABP0VHI8</accession>
<evidence type="ECO:0008006" key="4">
    <source>
        <dbReference type="Google" id="ProtNLM"/>
    </source>
</evidence>
<sequence>MGSIGRMGSTGILPGAQGSQGAQGPQGASGPQGLAGIPGLVGAQGLGGVSGLVGTQGPQGLIGVCGGNTGSQGAQGFTGPQGAQGIGGLSGSQGPQGPSGRTTTNLEARYTSLSFLSTQQYAPSTTFSVAFGTTDYDNLSGNGYFTRTPSASNSNLGDYWTINKPGVYAVTSIYSQDQMDGAIWLDVNSTETYYFNTEPALADLLAISLPFGTTAPKTMSP</sequence>
<feature type="region of interest" description="Disordered" evidence="1">
    <location>
        <begin position="73"/>
        <end position="104"/>
    </location>
</feature>
<dbReference type="Pfam" id="PF01391">
    <property type="entry name" value="Collagen"/>
    <property type="match status" value="1"/>
</dbReference>
<proteinExistence type="predicted"/>
<evidence type="ECO:0000313" key="2">
    <source>
        <dbReference type="EMBL" id="CAK9253894.1"/>
    </source>
</evidence>
<dbReference type="InterPro" id="IPR008160">
    <property type="entry name" value="Collagen"/>
</dbReference>
<protein>
    <recommendedName>
        <fullName evidence="4">Collagen-like protein</fullName>
    </recommendedName>
</protein>
<dbReference type="InterPro" id="IPR050149">
    <property type="entry name" value="Collagen_superfamily"/>
</dbReference>
<dbReference type="PANTHER" id="PTHR24023">
    <property type="entry name" value="COLLAGEN ALPHA"/>
    <property type="match status" value="1"/>
</dbReference>
<dbReference type="EMBL" id="CAXAQS010000946">
    <property type="protein sequence ID" value="CAK9253894.1"/>
    <property type="molecule type" value="Genomic_DNA"/>
</dbReference>
<organism evidence="2 3">
    <name type="scientific">Sphagnum jensenii</name>
    <dbReference type="NCBI Taxonomy" id="128206"/>
    <lineage>
        <taxon>Eukaryota</taxon>
        <taxon>Viridiplantae</taxon>
        <taxon>Streptophyta</taxon>
        <taxon>Embryophyta</taxon>
        <taxon>Bryophyta</taxon>
        <taxon>Sphagnophytina</taxon>
        <taxon>Sphagnopsida</taxon>
        <taxon>Sphagnales</taxon>
        <taxon>Sphagnaceae</taxon>
        <taxon>Sphagnum</taxon>
    </lineage>
</organism>
<evidence type="ECO:0000313" key="3">
    <source>
        <dbReference type="Proteomes" id="UP001497444"/>
    </source>
</evidence>
<name>A0ABP0VHI8_9BRYO</name>
<evidence type="ECO:0000256" key="1">
    <source>
        <dbReference type="SAM" id="MobiDB-lite"/>
    </source>
</evidence>
<comment type="caution">
    <text evidence="2">The sequence shown here is derived from an EMBL/GenBank/DDBJ whole genome shotgun (WGS) entry which is preliminary data.</text>
</comment>
<feature type="region of interest" description="Disordered" evidence="1">
    <location>
        <begin position="1"/>
        <end position="35"/>
    </location>
</feature>
<feature type="compositionally biased region" description="Gly residues" evidence="1">
    <location>
        <begin position="82"/>
        <end position="91"/>
    </location>
</feature>
<dbReference type="Proteomes" id="UP001497444">
    <property type="component" value="Unassembled WGS sequence"/>
</dbReference>
<reference evidence="2" key="1">
    <citation type="submission" date="2024-02" db="EMBL/GenBank/DDBJ databases">
        <authorList>
            <consortium name="ELIXIR-Norway"/>
            <consortium name="Elixir Norway"/>
        </authorList>
    </citation>
    <scope>NUCLEOTIDE SEQUENCE</scope>
</reference>
<gene>
    <name evidence="2" type="ORF">CSSPJE1EN1_LOCUS29272</name>
</gene>